<comment type="caution">
    <text evidence="1">The sequence shown here is derived from an EMBL/GenBank/DDBJ whole genome shotgun (WGS) entry which is preliminary data.</text>
</comment>
<evidence type="ECO:0000313" key="1">
    <source>
        <dbReference type="EMBL" id="SFL76168.1"/>
    </source>
</evidence>
<dbReference type="SUPFAM" id="SSF56784">
    <property type="entry name" value="HAD-like"/>
    <property type="match status" value="1"/>
</dbReference>
<sequence length="209" mass="24118">MPNLLLDLDEVLVTTISSTNFEETIVVLQPFLNKFLSVFDGEIFVLTHRCRYEASQIVDLYPELSARVKRIVAAEDLAVFSIQYGKILDLFRKGVQKSYVCDYLKSNGFDIQSFIFIDDNINNLNLLSSCGCGACFCFPRPNFIDNHIVTFDIKNLCNYQIDKNVNSVIYLVSDVKYFLSSCKNHSVKKNMCYSYSRKMLKFIRLLLFN</sequence>
<evidence type="ECO:0000313" key="2">
    <source>
        <dbReference type="Proteomes" id="UP000199581"/>
    </source>
</evidence>
<gene>
    <name evidence="1" type="ORF">SAMN05421830_10614</name>
</gene>
<dbReference type="Proteomes" id="UP000199581">
    <property type="component" value="Unassembled WGS sequence"/>
</dbReference>
<proteinExistence type="predicted"/>
<dbReference type="EMBL" id="FOTO01000006">
    <property type="protein sequence ID" value="SFL76168.1"/>
    <property type="molecule type" value="Genomic_DNA"/>
</dbReference>
<accession>A0A8G2F634</accession>
<keyword evidence="2" id="KW-1185">Reference proteome</keyword>
<reference evidence="1 2" key="1">
    <citation type="submission" date="2016-10" db="EMBL/GenBank/DDBJ databases">
        <authorList>
            <person name="Varghese N."/>
            <person name="Submissions S."/>
        </authorList>
    </citation>
    <scope>NUCLEOTIDE SEQUENCE [LARGE SCALE GENOMIC DNA]</scope>
    <source>
        <strain evidence="1 2">DSM 1741</strain>
    </source>
</reference>
<dbReference type="AlphaFoldDB" id="A0A8G2F634"/>
<name>A0A8G2F634_DESNO</name>
<protein>
    <submittedName>
        <fullName evidence="1">Uncharacterized protein</fullName>
    </submittedName>
</protein>
<organism evidence="1 2">
    <name type="scientific">Desulfomicrobium norvegicum (strain DSM 1741 / NCIMB 8310)</name>
    <name type="common">Desulfovibrio baculatus (strain Norway 4)</name>
    <name type="synonym">Desulfovibrio desulfuricans (strain Norway 4)</name>
    <dbReference type="NCBI Taxonomy" id="52561"/>
    <lineage>
        <taxon>Bacteria</taxon>
        <taxon>Pseudomonadati</taxon>
        <taxon>Thermodesulfobacteriota</taxon>
        <taxon>Desulfovibrionia</taxon>
        <taxon>Desulfovibrionales</taxon>
        <taxon>Desulfomicrobiaceae</taxon>
        <taxon>Desulfomicrobium</taxon>
    </lineage>
</organism>
<dbReference type="InterPro" id="IPR036412">
    <property type="entry name" value="HAD-like_sf"/>
</dbReference>